<organism evidence="2 3">
    <name type="scientific">Mycena albidolilacea</name>
    <dbReference type="NCBI Taxonomy" id="1033008"/>
    <lineage>
        <taxon>Eukaryota</taxon>
        <taxon>Fungi</taxon>
        <taxon>Dikarya</taxon>
        <taxon>Basidiomycota</taxon>
        <taxon>Agaricomycotina</taxon>
        <taxon>Agaricomycetes</taxon>
        <taxon>Agaricomycetidae</taxon>
        <taxon>Agaricales</taxon>
        <taxon>Marasmiineae</taxon>
        <taxon>Mycenaceae</taxon>
        <taxon>Mycena</taxon>
    </lineage>
</organism>
<evidence type="ECO:0000313" key="3">
    <source>
        <dbReference type="Proteomes" id="UP001218218"/>
    </source>
</evidence>
<evidence type="ECO:0000313" key="2">
    <source>
        <dbReference type="EMBL" id="KAJ7310113.1"/>
    </source>
</evidence>
<feature type="region of interest" description="Disordered" evidence="1">
    <location>
        <begin position="1"/>
        <end position="32"/>
    </location>
</feature>
<dbReference type="AlphaFoldDB" id="A0AAD7EBU6"/>
<accession>A0AAD7EBU6</accession>
<feature type="region of interest" description="Disordered" evidence="1">
    <location>
        <begin position="114"/>
        <end position="135"/>
    </location>
</feature>
<comment type="caution">
    <text evidence="2">The sequence shown here is derived from an EMBL/GenBank/DDBJ whole genome shotgun (WGS) entry which is preliminary data.</text>
</comment>
<dbReference type="EMBL" id="JARIHO010000079">
    <property type="protein sequence ID" value="KAJ7310113.1"/>
    <property type="molecule type" value="Genomic_DNA"/>
</dbReference>
<keyword evidence="3" id="KW-1185">Reference proteome</keyword>
<protein>
    <submittedName>
        <fullName evidence="2">Uncharacterized protein</fullName>
    </submittedName>
</protein>
<reference evidence="2" key="1">
    <citation type="submission" date="2023-03" db="EMBL/GenBank/DDBJ databases">
        <title>Massive genome expansion in bonnet fungi (Mycena s.s.) driven by repeated elements and novel gene families across ecological guilds.</title>
        <authorList>
            <consortium name="Lawrence Berkeley National Laboratory"/>
            <person name="Harder C.B."/>
            <person name="Miyauchi S."/>
            <person name="Viragh M."/>
            <person name="Kuo A."/>
            <person name="Thoen E."/>
            <person name="Andreopoulos B."/>
            <person name="Lu D."/>
            <person name="Skrede I."/>
            <person name="Drula E."/>
            <person name="Henrissat B."/>
            <person name="Morin E."/>
            <person name="Kohler A."/>
            <person name="Barry K."/>
            <person name="LaButti K."/>
            <person name="Morin E."/>
            <person name="Salamov A."/>
            <person name="Lipzen A."/>
            <person name="Mereny Z."/>
            <person name="Hegedus B."/>
            <person name="Baldrian P."/>
            <person name="Stursova M."/>
            <person name="Weitz H."/>
            <person name="Taylor A."/>
            <person name="Grigoriev I.V."/>
            <person name="Nagy L.G."/>
            <person name="Martin F."/>
            <person name="Kauserud H."/>
        </authorList>
    </citation>
    <scope>NUCLEOTIDE SEQUENCE</scope>
    <source>
        <strain evidence="2">CBHHK002</strain>
    </source>
</reference>
<dbReference type="Proteomes" id="UP001218218">
    <property type="component" value="Unassembled WGS sequence"/>
</dbReference>
<proteinExistence type="predicted"/>
<sequence length="169" mass="18048">MDSWYLPRRAPRSPAPFRAAVGDSDTELDLPRPPGPMWVSVSASGPSLVASVLPLPTRVRCASRSWFLLPTSTCGPTLRRRQRLYIGSPPAGSPPQSPSSLGTRLLRSLPRSSLPAAASRLPRPRRDPHPTSPTDLGIGRLISLWGIRIPLFSSSPSSPTLRCGAAGVA</sequence>
<gene>
    <name evidence="2" type="ORF">DFH08DRAFT_458177</name>
</gene>
<name>A0AAD7EBU6_9AGAR</name>
<evidence type="ECO:0000256" key="1">
    <source>
        <dbReference type="SAM" id="MobiDB-lite"/>
    </source>
</evidence>